<dbReference type="PANTHER" id="PTHR43520">
    <property type="entry name" value="ATP7, ISOFORM B"/>
    <property type="match status" value="1"/>
</dbReference>
<dbReference type="GO" id="GO:0043682">
    <property type="term" value="F:P-type divalent copper transporter activity"/>
    <property type="evidence" value="ECO:0007669"/>
    <property type="project" value="TreeGrafter"/>
</dbReference>
<evidence type="ECO:0000256" key="8">
    <source>
        <dbReference type="ARBA" id="ARBA00022989"/>
    </source>
</evidence>
<dbReference type="Pfam" id="PF00403">
    <property type="entry name" value="HMA"/>
    <property type="match status" value="1"/>
</dbReference>
<dbReference type="EMBL" id="NMVQ01000010">
    <property type="protein sequence ID" value="OYO22662.1"/>
    <property type="molecule type" value="Genomic_DNA"/>
</dbReference>
<keyword evidence="15" id="KW-1185">Reference proteome</keyword>
<comment type="similarity">
    <text evidence="2 12">Belongs to the cation transport ATPase (P-type) (TC 3.A.3) family. Type IB subfamily.</text>
</comment>
<dbReference type="InterPro" id="IPR001757">
    <property type="entry name" value="P_typ_ATPase"/>
</dbReference>
<dbReference type="NCBIfam" id="TIGR01494">
    <property type="entry name" value="ATPase_P-type"/>
    <property type="match status" value="1"/>
</dbReference>
<comment type="caution">
    <text evidence="14">The sequence shown here is derived from an EMBL/GenBank/DDBJ whole genome shotgun (WGS) entry which is preliminary data.</text>
</comment>
<dbReference type="GO" id="GO:0005524">
    <property type="term" value="F:ATP binding"/>
    <property type="evidence" value="ECO:0007669"/>
    <property type="project" value="UniProtKB-UniRule"/>
</dbReference>
<dbReference type="PROSITE" id="PS50846">
    <property type="entry name" value="HMA_2"/>
    <property type="match status" value="1"/>
</dbReference>
<reference evidence="14 15" key="1">
    <citation type="submission" date="2017-07" db="EMBL/GenBank/DDBJ databases">
        <title>Draft whole genome sequences of clinical Proprionibacteriaceae strains.</title>
        <authorList>
            <person name="Bernier A.-M."/>
            <person name="Bernard K."/>
            <person name="Domingo M.-C."/>
        </authorList>
    </citation>
    <scope>NUCLEOTIDE SEQUENCE [LARGE SCALE GENOMIC DNA]</scope>
    <source>
        <strain evidence="14 15">NML 130396</strain>
    </source>
</reference>
<dbReference type="Pfam" id="PF00702">
    <property type="entry name" value="Hydrolase"/>
    <property type="match status" value="1"/>
</dbReference>
<dbReference type="SFLD" id="SFLDG00002">
    <property type="entry name" value="C1.7:_P-type_atpase_like"/>
    <property type="match status" value="1"/>
</dbReference>
<evidence type="ECO:0000256" key="10">
    <source>
        <dbReference type="ARBA" id="ARBA00049360"/>
    </source>
</evidence>
<dbReference type="Proteomes" id="UP000216311">
    <property type="component" value="Unassembled WGS sequence"/>
</dbReference>
<accession>A0A255H5D8</accession>
<organism evidence="14 15">
    <name type="scientific">Enemella dayhoffiae</name>
    <dbReference type="NCBI Taxonomy" id="2016507"/>
    <lineage>
        <taxon>Bacteria</taxon>
        <taxon>Bacillati</taxon>
        <taxon>Actinomycetota</taxon>
        <taxon>Actinomycetes</taxon>
        <taxon>Propionibacteriales</taxon>
        <taxon>Propionibacteriaceae</taxon>
        <taxon>Enemella</taxon>
    </lineage>
</organism>
<dbReference type="GO" id="GO:0005886">
    <property type="term" value="C:plasma membrane"/>
    <property type="evidence" value="ECO:0007669"/>
    <property type="project" value="UniProtKB-SubCell"/>
</dbReference>
<dbReference type="InterPro" id="IPR027256">
    <property type="entry name" value="P-typ_ATPase_IB"/>
</dbReference>
<evidence type="ECO:0000256" key="6">
    <source>
        <dbReference type="ARBA" id="ARBA00022840"/>
    </source>
</evidence>
<dbReference type="InterPro" id="IPR023214">
    <property type="entry name" value="HAD_sf"/>
</dbReference>
<evidence type="ECO:0000256" key="4">
    <source>
        <dbReference type="ARBA" id="ARBA00022723"/>
    </source>
</evidence>
<dbReference type="Gene3D" id="3.40.50.1000">
    <property type="entry name" value="HAD superfamily/HAD-like"/>
    <property type="match status" value="1"/>
</dbReference>
<evidence type="ECO:0000256" key="9">
    <source>
        <dbReference type="ARBA" id="ARBA00023136"/>
    </source>
</evidence>
<evidence type="ECO:0000256" key="3">
    <source>
        <dbReference type="ARBA" id="ARBA00022692"/>
    </source>
</evidence>
<dbReference type="Gene3D" id="2.70.150.10">
    <property type="entry name" value="Calcium-transporting ATPase, cytoplasmic transduction domain A"/>
    <property type="match status" value="1"/>
</dbReference>
<dbReference type="PRINTS" id="PR00119">
    <property type="entry name" value="CATATPASE"/>
</dbReference>
<dbReference type="SUPFAM" id="SSF81665">
    <property type="entry name" value="Calcium ATPase, transmembrane domain M"/>
    <property type="match status" value="1"/>
</dbReference>
<dbReference type="Pfam" id="PF00122">
    <property type="entry name" value="E1-E2_ATPase"/>
    <property type="match status" value="1"/>
</dbReference>
<dbReference type="InterPro" id="IPR000579">
    <property type="entry name" value="Cation-trans_P-type_ATPase_A/B"/>
</dbReference>
<keyword evidence="7" id="KW-1278">Translocase</keyword>
<keyword evidence="5 12" id="KW-0547">Nucleotide-binding</keyword>
<dbReference type="InterPro" id="IPR059000">
    <property type="entry name" value="ATPase_P-type_domA"/>
</dbReference>
<dbReference type="AlphaFoldDB" id="A0A255H5D8"/>
<dbReference type="SUPFAM" id="SSF81653">
    <property type="entry name" value="Calcium ATPase, transduction domain A"/>
    <property type="match status" value="1"/>
</dbReference>
<feature type="transmembrane region" description="Helical" evidence="12">
    <location>
        <begin position="355"/>
        <end position="375"/>
    </location>
</feature>
<evidence type="ECO:0000313" key="14">
    <source>
        <dbReference type="EMBL" id="OYO22662.1"/>
    </source>
</evidence>
<dbReference type="InterPro" id="IPR036412">
    <property type="entry name" value="HAD-like_sf"/>
</dbReference>
<feature type="transmembrane region" description="Helical" evidence="12">
    <location>
        <begin position="695"/>
        <end position="712"/>
    </location>
</feature>
<dbReference type="InterPro" id="IPR023298">
    <property type="entry name" value="ATPase_P-typ_TM_dom_sf"/>
</dbReference>
<keyword evidence="6 12" id="KW-0067">ATP-binding</keyword>
<keyword evidence="12" id="KW-1003">Cell membrane</keyword>
<dbReference type="InterPro" id="IPR006121">
    <property type="entry name" value="HMA_dom"/>
</dbReference>
<dbReference type="GO" id="GO:0055070">
    <property type="term" value="P:copper ion homeostasis"/>
    <property type="evidence" value="ECO:0007669"/>
    <property type="project" value="TreeGrafter"/>
</dbReference>
<dbReference type="FunFam" id="3.30.70.100:FF:000005">
    <property type="entry name" value="Copper-exporting P-type ATPase A"/>
    <property type="match status" value="1"/>
</dbReference>
<comment type="catalytic activity">
    <reaction evidence="10">
        <text>ATP + H2O = ADP + phosphate + H(+)</text>
        <dbReference type="Rhea" id="RHEA:13065"/>
        <dbReference type="ChEBI" id="CHEBI:15377"/>
        <dbReference type="ChEBI" id="CHEBI:15378"/>
        <dbReference type="ChEBI" id="CHEBI:30616"/>
        <dbReference type="ChEBI" id="CHEBI:43474"/>
        <dbReference type="ChEBI" id="CHEBI:456216"/>
    </reaction>
</comment>
<name>A0A255H5D8_9ACTN</name>
<dbReference type="CDD" id="cd02094">
    <property type="entry name" value="P-type_ATPase_Cu-like"/>
    <property type="match status" value="1"/>
</dbReference>
<proteinExistence type="inferred from homology"/>
<dbReference type="CDD" id="cd00371">
    <property type="entry name" value="HMA"/>
    <property type="match status" value="1"/>
</dbReference>
<dbReference type="GO" id="GO:0016887">
    <property type="term" value="F:ATP hydrolysis activity"/>
    <property type="evidence" value="ECO:0007669"/>
    <property type="project" value="InterPro"/>
</dbReference>
<gene>
    <name evidence="14" type="ORF">CGZ93_07360</name>
</gene>
<dbReference type="GO" id="GO:0005507">
    <property type="term" value="F:copper ion binding"/>
    <property type="evidence" value="ECO:0007669"/>
    <property type="project" value="TreeGrafter"/>
</dbReference>
<evidence type="ECO:0000256" key="7">
    <source>
        <dbReference type="ARBA" id="ARBA00022967"/>
    </source>
</evidence>
<keyword evidence="9 12" id="KW-0472">Membrane</keyword>
<dbReference type="NCBIfam" id="TIGR01525">
    <property type="entry name" value="ATPase-IB_hvy"/>
    <property type="match status" value="1"/>
</dbReference>
<dbReference type="InterPro" id="IPR018303">
    <property type="entry name" value="ATPase_P-typ_P_site"/>
</dbReference>
<comment type="subcellular location">
    <subcellularLocation>
        <location evidence="1">Cell membrane</location>
        <topology evidence="1">Multi-pass membrane protein</topology>
    </subcellularLocation>
</comment>
<dbReference type="SFLD" id="SFLDS00003">
    <property type="entry name" value="Haloacid_Dehalogenase"/>
    <property type="match status" value="1"/>
</dbReference>
<dbReference type="InterPro" id="IPR023299">
    <property type="entry name" value="ATPase_P-typ_cyto_dom_N"/>
</dbReference>
<evidence type="ECO:0000256" key="12">
    <source>
        <dbReference type="RuleBase" id="RU362081"/>
    </source>
</evidence>
<dbReference type="NCBIfam" id="TIGR01511">
    <property type="entry name" value="ATPase-IB1_Cu"/>
    <property type="match status" value="1"/>
</dbReference>
<dbReference type="InterPro" id="IPR017969">
    <property type="entry name" value="Heavy-metal-associated_CS"/>
</dbReference>
<dbReference type="FunFam" id="2.70.150.10:FF:000002">
    <property type="entry name" value="Copper-transporting ATPase 1, putative"/>
    <property type="match status" value="1"/>
</dbReference>
<evidence type="ECO:0000313" key="15">
    <source>
        <dbReference type="Proteomes" id="UP000216311"/>
    </source>
</evidence>
<dbReference type="InterPro" id="IPR036163">
    <property type="entry name" value="HMA_dom_sf"/>
</dbReference>
<dbReference type="PROSITE" id="PS01047">
    <property type="entry name" value="HMA_1"/>
    <property type="match status" value="1"/>
</dbReference>
<dbReference type="PANTHER" id="PTHR43520:SF8">
    <property type="entry name" value="P-TYPE CU(+) TRANSPORTER"/>
    <property type="match status" value="1"/>
</dbReference>
<dbReference type="SFLD" id="SFLDF00027">
    <property type="entry name" value="p-type_atpase"/>
    <property type="match status" value="1"/>
</dbReference>
<feature type="transmembrane region" description="Helical" evidence="12">
    <location>
        <begin position="718"/>
        <end position="736"/>
    </location>
</feature>
<dbReference type="Gene3D" id="3.40.1110.10">
    <property type="entry name" value="Calcium-transporting ATPase, cytoplasmic domain N"/>
    <property type="match status" value="1"/>
</dbReference>
<dbReference type="Gene3D" id="3.30.70.100">
    <property type="match status" value="1"/>
</dbReference>
<dbReference type="SUPFAM" id="SSF56784">
    <property type="entry name" value="HAD-like"/>
    <property type="match status" value="1"/>
</dbReference>
<sequence>MSTETVTTEQDERIELAVGGMTCAACAARIEKKLNKLEGVHATVNYATERALVEGTTVEAAIAAVQKAGYTAVAATGDDSELGRISTERVTNLRRRLAVAAVLTLPLGNLAIVLALVPSLRFPLWEWLCVALAAPVVFWCAKPFHVASWRNLRNRSFSMDTLVSLGVLSAFGWSLVSIVLGAPDTEGYWLGYGITPAGADAIYFEVAAAVTTFLLAGRYFEARARRSAQGVLGALNALAPKQVRRLTADGREELVPVAALRRGELFVVRPGERIAADGTVAEGASAVDASMMTGEPVPAEVTEHATVLGGTVNVTGRLVVRADRVGAHTQLAQMAALAEQAQLRKARVQQLVDQVVGWFVPAVLLIALLTLVGWLGTGHGVRSSASAALSVLIIACPCALGLATPTALMVGVGRGGQLGILIKTQEALEASGKVDTVVFDKTGTITEGALTVTEVHAVGALPAERVRLLAAAVESQSGHPLARAITADAPGELPAVTEVETPVGQGATGLVDGERVVVGNEAMLQAYAVTDLPAETRALLDQARSSGATPVLVAVAGEVAGVLVLTDRIRPSAAAAVRRLKQRGLRTVLLTGDHEQAAAAVTAQVGIDEHRAQVLPADKAGVLAELQADDHQVAMVGDGINDAAALATADLGLAMVSGTDIAMKSADVILVREDLNVVPDAINLSRATLRTIRGNLIWAFGYNCAAIPLAVAGLLNPLIAGFAMSLSSLFVVGNSLRLRNRSLD</sequence>
<feature type="transmembrane region" description="Helical" evidence="12">
    <location>
        <begin position="162"/>
        <end position="182"/>
    </location>
</feature>
<dbReference type="PROSITE" id="PS01229">
    <property type="entry name" value="COF_2"/>
    <property type="match status" value="1"/>
</dbReference>
<dbReference type="OrthoDB" id="7059309at2"/>
<evidence type="ECO:0000256" key="5">
    <source>
        <dbReference type="ARBA" id="ARBA00022741"/>
    </source>
</evidence>
<feature type="transmembrane region" description="Helical" evidence="12">
    <location>
        <begin position="387"/>
        <end position="413"/>
    </location>
</feature>
<evidence type="ECO:0000256" key="2">
    <source>
        <dbReference type="ARBA" id="ARBA00006024"/>
    </source>
</evidence>
<keyword evidence="8 12" id="KW-1133">Transmembrane helix</keyword>
<dbReference type="PROSITE" id="PS00154">
    <property type="entry name" value="ATPASE_E1_E2"/>
    <property type="match status" value="1"/>
</dbReference>
<keyword evidence="4 12" id="KW-0479">Metal-binding</keyword>
<evidence type="ECO:0000259" key="13">
    <source>
        <dbReference type="PROSITE" id="PS50846"/>
    </source>
</evidence>
<feature type="transmembrane region" description="Helical" evidence="12">
    <location>
        <begin position="124"/>
        <end position="141"/>
    </location>
</feature>
<evidence type="ECO:0000256" key="1">
    <source>
        <dbReference type="ARBA" id="ARBA00004651"/>
    </source>
</evidence>
<evidence type="ECO:0000256" key="11">
    <source>
        <dbReference type="ARBA" id="ARBA00074171"/>
    </source>
</evidence>
<protein>
    <recommendedName>
        <fullName evidence="11">Cation-transporting P-type ATPase B</fullName>
    </recommendedName>
</protein>
<dbReference type="InterPro" id="IPR008250">
    <property type="entry name" value="ATPase_P-typ_transduc_dom_A_sf"/>
</dbReference>
<keyword evidence="3 12" id="KW-0812">Transmembrane</keyword>
<feature type="domain" description="HMA" evidence="13">
    <location>
        <begin position="12"/>
        <end position="73"/>
    </location>
</feature>
<dbReference type="SUPFAM" id="SSF55008">
    <property type="entry name" value="HMA, heavy metal-associated domain"/>
    <property type="match status" value="1"/>
</dbReference>
<feature type="transmembrane region" description="Helical" evidence="12">
    <location>
        <begin position="202"/>
        <end position="220"/>
    </location>
</feature>
<dbReference type="InterPro" id="IPR044492">
    <property type="entry name" value="P_typ_ATPase_HD_dom"/>
</dbReference>
<dbReference type="PRINTS" id="PR00940">
    <property type="entry name" value="CATPATPASEA"/>
</dbReference>
<dbReference type="RefSeq" id="WP_094363508.1">
    <property type="nucleotide sequence ID" value="NZ_NMVQ01000010.1"/>
</dbReference>
<feature type="transmembrane region" description="Helical" evidence="12">
    <location>
        <begin position="97"/>
        <end position="118"/>
    </location>
</feature>